<accession>A0ABN6CK16</accession>
<evidence type="ECO:0008006" key="3">
    <source>
        <dbReference type="Google" id="ProtNLM"/>
    </source>
</evidence>
<evidence type="ECO:0000313" key="1">
    <source>
        <dbReference type="EMBL" id="BCJ45333.1"/>
    </source>
</evidence>
<organism evidence="1 2">
    <name type="scientific">Actinoplanes ianthinogenes</name>
    <dbReference type="NCBI Taxonomy" id="122358"/>
    <lineage>
        <taxon>Bacteria</taxon>
        <taxon>Bacillati</taxon>
        <taxon>Actinomycetota</taxon>
        <taxon>Actinomycetes</taxon>
        <taxon>Micromonosporales</taxon>
        <taxon>Micromonosporaceae</taxon>
        <taxon>Actinoplanes</taxon>
    </lineage>
</organism>
<protein>
    <recommendedName>
        <fullName evidence="3">IPT/TIG domain-containing protein</fullName>
    </recommendedName>
</protein>
<keyword evidence="2" id="KW-1185">Reference proteome</keyword>
<proteinExistence type="predicted"/>
<reference evidence="1 2" key="1">
    <citation type="submission" date="2020-08" db="EMBL/GenBank/DDBJ databases">
        <title>Whole genome shotgun sequence of Actinoplanes ianthinogenes NBRC 13996.</title>
        <authorList>
            <person name="Komaki H."/>
            <person name="Tamura T."/>
        </authorList>
    </citation>
    <scope>NUCLEOTIDE SEQUENCE [LARGE SCALE GENOMIC DNA]</scope>
    <source>
        <strain evidence="1 2">NBRC 13996</strain>
    </source>
</reference>
<evidence type="ECO:0000313" key="2">
    <source>
        <dbReference type="Proteomes" id="UP000676967"/>
    </source>
</evidence>
<name>A0ABN6CK16_9ACTN</name>
<dbReference type="EMBL" id="AP023356">
    <property type="protein sequence ID" value="BCJ45333.1"/>
    <property type="molecule type" value="Genomic_DNA"/>
</dbReference>
<sequence length="67" mass="7009">MTDDQFTVTVATPRSGAETRGGTVKVNGANFFSVDEGHLKVTYGTSGVLAIFAPGQWVSATREGSTE</sequence>
<dbReference type="Proteomes" id="UP000676967">
    <property type="component" value="Chromosome"/>
</dbReference>
<gene>
    <name evidence="1" type="ORF">Aiant_59900</name>
</gene>